<evidence type="ECO:0000259" key="2">
    <source>
        <dbReference type="PROSITE" id="PS50020"/>
    </source>
</evidence>
<sequence>MATYQDNLAQNFGNMGLGPNNGQYPPPQQGYGYQGQPSPSQYSSPPPQDQYGSPAPPPPYQPPQDKPPIPREWRPFYCQQHQRWYYANENTSETQWEAPGYYAPSQPAGDNRGYNAPPGAPPQQQQYQQYSAPPGPPPGNTKSSGGGGMGMAGGMAMGAVAGLAAGAAGHYLFDKAEDAVEHKVDDVEGRLHRLEDRVEDRVEDREDRYEARVDRDEARWEEAHYAPAILPARDADGDSVSSSDREEVEEARARYEEALRDAASSSASSSDREELEEAREEYEEVYEETYGGDDYDDDY</sequence>
<dbReference type="Gene3D" id="2.20.70.10">
    <property type="match status" value="1"/>
</dbReference>
<keyword evidence="4" id="KW-1185">Reference proteome</keyword>
<dbReference type="Proteomes" id="UP000315783">
    <property type="component" value="Unassembled WGS sequence"/>
</dbReference>
<dbReference type="InterPro" id="IPR001202">
    <property type="entry name" value="WW_dom"/>
</dbReference>
<evidence type="ECO:0000313" key="4">
    <source>
        <dbReference type="Proteomes" id="UP000315783"/>
    </source>
</evidence>
<dbReference type="AlphaFoldDB" id="A0A545W4Z7"/>
<comment type="caution">
    <text evidence="3">The sequence shown here is derived from an EMBL/GenBank/DDBJ whole genome shotgun (WGS) entry which is preliminary data.</text>
</comment>
<feature type="compositionally biased region" description="Pro residues" evidence="1">
    <location>
        <begin position="44"/>
        <end position="67"/>
    </location>
</feature>
<gene>
    <name evidence="3" type="ORF">IF1G_03494</name>
</gene>
<dbReference type="STRING" id="43265.A0A545W4Z7"/>
<name>A0A545W4Z7_9HYPO</name>
<evidence type="ECO:0000313" key="3">
    <source>
        <dbReference type="EMBL" id="TQV97751.1"/>
    </source>
</evidence>
<dbReference type="InterPro" id="IPR036020">
    <property type="entry name" value="WW_dom_sf"/>
</dbReference>
<feature type="compositionally biased region" description="Gly residues" evidence="1">
    <location>
        <begin position="144"/>
        <end position="154"/>
    </location>
</feature>
<feature type="compositionally biased region" description="Acidic residues" evidence="1">
    <location>
        <begin position="273"/>
        <end position="299"/>
    </location>
</feature>
<dbReference type="PROSITE" id="PS50020">
    <property type="entry name" value="WW_DOMAIN_2"/>
    <property type="match status" value="1"/>
</dbReference>
<feature type="compositionally biased region" description="Basic and acidic residues" evidence="1">
    <location>
        <begin position="250"/>
        <end position="260"/>
    </location>
</feature>
<feature type="compositionally biased region" description="Low complexity" evidence="1">
    <location>
        <begin position="113"/>
        <end position="132"/>
    </location>
</feature>
<feature type="domain" description="WW" evidence="2">
    <location>
        <begin position="67"/>
        <end position="101"/>
    </location>
</feature>
<organism evidence="3 4">
    <name type="scientific">Cordyceps javanica</name>
    <dbReference type="NCBI Taxonomy" id="43265"/>
    <lineage>
        <taxon>Eukaryota</taxon>
        <taxon>Fungi</taxon>
        <taxon>Dikarya</taxon>
        <taxon>Ascomycota</taxon>
        <taxon>Pezizomycotina</taxon>
        <taxon>Sordariomycetes</taxon>
        <taxon>Hypocreomycetidae</taxon>
        <taxon>Hypocreales</taxon>
        <taxon>Cordycipitaceae</taxon>
        <taxon>Cordyceps</taxon>
    </lineage>
</organism>
<feature type="region of interest" description="Disordered" evidence="1">
    <location>
        <begin position="229"/>
        <end position="299"/>
    </location>
</feature>
<dbReference type="EMBL" id="SPUK01000004">
    <property type="protein sequence ID" value="TQV97751.1"/>
    <property type="molecule type" value="Genomic_DNA"/>
</dbReference>
<reference evidence="3 4" key="1">
    <citation type="journal article" date="2019" name="Appl. Microbiol. Biotechnol.">
        <title>Genome sequence of Isaria javanica and comparative genome analysis insights into family S53 peptidase evolution in fungal entomopathogens.</title>
        <authorList>
            <person name="Lin R."/>
            <person name="Zhang X."/>
            <person name="Xin B."/>
            <person name="Zou M."/>
            <person name="Gao Y."/>
            <person name="Qin F."/>
            <person name="Hu Q."/>
            <person name="Xie B."/>
            <person name="Cheng X."/>
        </authorList>
    </citation>
    <scope>NUCLEOTIDE SEQUENCE [LARGE SCALE GENOMIC DNA]</scope>
    <source>
        <strain evidence="3 4">IJ1G</strain>
    </source>
</reference>
<feature type="compositionally biased region" description="Polar residues" evidence="1">
    <location>
        <begin position="1"/>
        <end position="13"/>
    </location>
</feature>
<proteinExistence type="predicted"/>
<evidence type="ECO:0000256" key="1">
    <source>
        <dbReference type="SAM" id="MobiDB-lite"/>
    </source>
</evidence>
<feature type="region of interest" description="Disordered" evidence="1">
    <location>
        <begin position="97"/>
        <end position="154"/>
    </location>
</feature>
<feature type="region of interest" description="Disordered" evidence="1">
    <location>
        <begin position="1"/>
        <end position="74"/>
    </location>
</feature>
<dbReference type="OrthoDB" id="2444812at2759"/>
<dbReference type="Pfam" id="PF00397">
    <property type="entry name" value="WW"/>
    <property type="match status" value="1"/>
</dbReference>
<dbReference type="SUPFAM" id="SSF51045">
    <property type="entry name" value="WW domain"/>
    <property type="match status" value="1"/>
</dbReference>
<accession>A0A545W4Z7</accession>
<protein>
    <submittedName>
        <fullName evidence="3">WW/Rsp5/WWP</fullName>
    </submittedName>
</protein>
<feature type="compositionally biased region" description="Low complexity" evidence="1">
    <location>
        <begin position="29"/>
        <end position="43"/>
    </location>
</feature>